<reference evidence="2" key="2">
    <citation type="journal article" date="2017" name="Nat. Plants">
        <title>The Aegilops tauschii genome reveals multiple impacts of transposons.</title>
        <authorList>
            <person name="Zhao G."/>
            <person name="Zou C."/>
            <person name="Li K."/>
            <person name="Wang K."/>
            <person name="Li T."/>
            <person name="Gao L."/>
            <person name="Zhang X."/>
            <person name="Wang H."/>
            <person name="Yang Z."/>
            <person name="Liu X."/>
            <person name="Jiang W."/>
            <person name="Mao L."/>
            <person name="Kong X."/>
            <person name="Jiao Y."/>
            <person name="Jia J."/>
        </authorList>
    </citation>
    <scope>NUCLEOTIDE SEQUENCE [LARGE SCALE GENOMIC DNA]</scope>
    <source>
        <strain evidence="2">cv. AL8/78</strain>
    </source>
</reference>
<keyword evidence="2" id="KW-1185">Reference proteome</keyword>
<sequence length="64" mass="7546">MTSHSHIFWSFFRSNLSIDNGVLCFLLCVRDGMNVKKHAPFGIRPKRYVRYVHLSVYAFPRTLD</sequence>
<name>A0A452Z0Q8_AEGTS</name>
<dbReference type="Proteomes" id="UP000015105">
    <property type="component" value="Chromosome 1D"/>
</dbReference>
<accession>A0A452Z0Q8</accession>
<evidence type="ECO:0000313" key="1">
    <source>
        <dbReference type="EnsemblPlants" id="AET1Gv20592300.2"/>
    </source>
</evidence>
<dbReference type="AlphaFoldDB" id="A0A452Z0Q8"/>
<reference evidence="1" key="4">
    <citation type="submission" date="2019-03" db="UniProtKB">
        <authorList>
            <consortium name="EnsemblPlants"/>
        </authorList>
    </citation>
    <scope>IDENTIFICATION</scope>
</reference>
<dbReference type="Gramene" id="AET1Gv20592300.2">
    <property type="protein sequence ID" value="AET1Gv20592300.2"/>
    <property type="gene ID" value="AET1Gv20592300"/>
</dbReference>
<reference evidence="1" key="5">
    <citation type="journal article" date="2021" name="G3 (Bethesda)">
        <title>Aegilops tauschii genome assembly Aet v5.0 features greater sequence contiguity and improved annotation.</title>
        <authorList>
            <person name="Wang L."/>
            <person name="Zhu T."/>
            <person name="Rodriguez J.C."/>
            <person name="Deal K.R."/>
            <person name="Dubcovsky J."/>
            <person name="McGuire P.E."/>
            <person name="Lux T."/>
            <person name="Spannagl M."/>
            <person name="Mayer K.F.X."/>
            <person name="Baldrich P."/>
            <person name="Meyers B.C."/>
            <person name="Huo N."/>
            <person name="Gu Y.Q."/>
            <person name="Zhou H."/>
            <person name="Devos K.M."/>
            <person name="Bennetzen J.L."/>
            <person name="Unver T."/>
            <person name="Budak H."/>
            <person name="Gulick P.J."/>
            <person name="Galiba G."/>
            <person name="Kalapos B."/>
            <person name="Nelson D.R."/>
            <person name="Li P."/>
            <person name="You F.M."/>
            <person name="Luo M.C."/>
            <person name="Dvorak J."/>
        </authorList>
    </citation>
    <scope>NUCLEOTIDE SEQUENCE [LARGE SCALE GENOMIC DNA]</scope>
    <source>
        <strain evidence="1">cv. AL8/78</strain>
    </source>
</reference>
<proteinExistence type="predicted"/>
<dbReference type="EnsemblPlants" id="AET1Gv20592300.2">
    <property type="protein sequence ID" value="AET1Gv20592300.2"/>
    <property type="gene ID" value="AET1Gv20592300"/>
</dbReference>
<reference evidence="1" key="3">
    <citation type="journal article" date="2017" name="Nature">
        <title>Genome sequence of the progenitor of the wheat D genome Aegilops tauschii.</title>
        <authorList>
            <person name="Luo M.C."/>
            <person name="Gu Y.Q."/>
            <person name="Puiu D."/>
            <person name="Wang H."/>
            <person name="Twardziok S.O."/>
            <person name="Deal K.R."/>
            <person name="Huo N."/>
            <person name="Zhu T."/>
            <person name="Wang L."/>
            <person name="Wang Y."/>
            <person name="McGuire P.E."/>
            <person name="Liu S."/>
            <person name="Long H."/>
            <person name="Ramasamy R.K."/>
            <person name="Rodriguez J.C."/>
            <person name="Van S.L."/>
            <person name="Yuan L."/>
            <person name="Wang Z."/>
            <person name="Xia Z."/>
            <person name="Xiao L."/>
            <person name="Anderson O.D."/>
            <person name="Ouyang S."/>
            <person name="Liang Y."/>
            <person name="Zimin A.V."/>
            <person name="Pertea G."/>
            <person name="Qi P."/>
            <person name="Bennetzen J.L."/>
            <person name="Dai X."/>
            <person name="Dawson M.W."/>
            <person name="Muller H.G."/>
            <person name="Kugler K."/>
            <person name="Rivarola-Duarte L."/>
            <person name="Spannagl M."/>
            <person name="Mayer K.F.X."/>
            <person name="Lu F.H."/>
            <person name="Bevan M.W."/>
            <person name="Leroy P."/>
            <person name="Li P."/>
            <person name="You F.M."/>
            <person name="Sun Q."/>
            <person name="Liu Z."/>
            <person name="Lyons E."/>
            <person name="Wicker T."/>
            <person name="Salzberg S.L."/>
            <person name="Devos K.M."/>
            <person name="Dvorak J."/>
        </authorList>
    </citation>
    <scope>NUCLEOTIDE SEQUENCE [LARGE SCALE GENOMIC DNA]</scope>
    <source>
        <strain evidence="1">cv. AL8/78</strain>
    </source>
</reference>
<protein>
    <submittedName>
        <fullName evidence="1">Uncharacterized protein</fullName>
    </submittedName>
</protein>
<organism evidence="1 2">
    <name type="scientific">Aegilops tauschii subsp. strangulata</name>
    <name type="common">Goatgrass</name>
    <dbReference type="NCBI Taxonomy" id="200361"/>
    <lineage>
        <taxon>Eukaryota</taxon>
        <taxon>Viridiplantae</taxon>
        <taxon>Streptophyta</taxon>
        <taxon>Embryophyta</taxon>
        <taxon>Tracheophyta</taxon>
        <taxon>Spermatophyta</taxon>
        <taxon>Magnoliopsida</taxon>
        <taxon>Liliopsida</taxon>
        <taxon>Poales</taxon>
        <taxon>Poaceae</taxon>
        <taxon>BOP clade</taxon>
        <taxon>Pooideae</taxon>
        <taxon>Triticodae</taxon>
        <taxon>Triticeae</taxon>
        <taxon>Triticinae</taxon>
        <taxon>Aegilops</taxon>
    </lineage>
</organism>
<evidence type="ECO:0000313" key="2">
    <source>
        <dbReference type="Proteomes" id="UP000015105"/>
    </source>
</evidence>
<reference evidence="2" key="1">
    <citation type="journal article" date="2014" name="Science">
        <title>Ancient hybridizations among the ancestral genomes of bread wheat.</title>
        <authorList>
            <consortium name="International Wheat Genome Sequencing Consortium,"/>
            <person name="Marcussen T."/>
            <person name="Sandve S.R."/>
            <person name="Heier L."/>
            <person name="Spannagl M."/>
            <person name="Pfeifer M."/>
            <person name="Jakobsen K.S."/>
            <person name="Wulff B.B."/>
            <person name="Steuernagel B."/>
            <person name="Mayer K.F."/>
            <person name="Olsen O.A."/>
        </authorList>
    </citation>
    <scope>NUCLEOTIDE SEQUENCE [LARGE SCALE GENOMIC DNA]</scope>
    <source>
        <strain evidence="2">cv. AL8/78</strain>
    </source>
</reference>